<feature type="region of interest" description="Disordered" evidence="1">
    <location>
        <begin position="51"/>
        <end position="83"/>
    </location>
</feature>
<dbReference type="Proteomes" id="UP000314294">
    <property type="component" value="Unassembled WGS sequence"/>
</dbReference>
<sequence length="83" mass="8837">MRRRGEGGEGAGEGTPGIGAHGTGGRHSNFVGRPVPIVPVMKREDRVLMGGTGIVNRSHTEAVSGASGRHMRPRRYGRDDDDM</sequence>
<name>A0A4Z2GHG2_9TELE</name>
<dbReference type="AlphaFoldDB" id="A0A4Z2GHG2"/>
<gene>
    <name evidence="2" type="ORF">EYF80_037064</name>
</gene>
<dbReference type="EMBL" id="SRLO01000537">
    <property type="protein sequence ID" value="TNN52760.1"/>
    <property type="molecule type" value="Genomic_DNA"/>
</dbReference>
<evidence type="ECO:0000313" key="3">
    <source>
        <dbReference type="Proteomes" id="UP000314294"/>
    </source>
</evidence>
<evidence type="ECO:0000313" key="2">
    <source>
        <dbReference type="EMBL" id="TNN52760.1"/>
    </source>
</evidence>
<evidence type="ECO:0000256" key="1">
    <source>
        <dbReference type="SAM" id="MobiDB-lite"/>
    </source>
</evidence>
<comment type="caution">
    <text evidence="2">The sequence shown here is derived from an EMBL/GenBank/DDBJ whole genome shotgun (WGS) entry which is preliminary data.</text>
</comment>
<organism evidence="2 3">
    <name type="scientific">Liparis tanakae</name>
    <name type="common">Tanaka's snailfish</name>
    <dbReference type="NCBI Taxonomy" id="230148"/>
    <lineage>
        <taxon>Eukaryota</taxon>
        <taxon>Metazoa</taxon>
        <taxon>Chordata</taxon>
        <taxon>Craniata</taxon>
        <taxon>Vertebrata</taxon>
        <taxon>Euteleostomi</taxon>
        <taxon>Actinopterygii</taxon>
        <taxon>Neopterygii</taxon>
        <taxon>Teleostei</taxon>
        <taxon>Neoteleostei</taxon>
        <taxon>Acanthomorphata</taxon>
        <taxon>Eupercaria</taxon>
        <taxon>Perciformes</taxon>
        <taxon>Cottioidei</taxon>
        <taxon>Cottales</taxon>
        <taxon>Liparidae</taxon>
        <taxon>Liparis</taxon>
    </lineage>
</organism>
<keyword evidence="3" id="KW-1185">Reference proteome</keyword>
<protein>
    <submittedName>
        <fullName evidence="2">Uncharacterized protein</fullName>
    </submittedName>
</protein>
<feature type="compositionally biased region" description="Gly residues" evidence="1">
    <location>
        <begin position="8"/>
        <end position="25"/>
    </location>
</feature>
<proteinExistence type="predicted"/>
<accession>A0A4Z2GHG2</accession>
<reference evidence="2 3" key="1">
    <citation type="submission" date="2019-03" db="EMBL/GenBank/DDBJ databases">
        <title>First draft genome of Liparis tanakae, snailfish: a comprehensive survey of snailfish specific genes.</title>
        <authorList>
            <person name="Kim W."/>
            <person name="Song I."/>
            <person name="Jeong J.-H."/>
            <person name="Kim D."/>
            <person name="Kim S."/>
            <person name="Ryu S."/>
            <person name="Song J.Y."/>
            <person name="Lee S.K."/>
        </authorList>
    </citation>
    <scope>NUCLEOTIDE SEQUENCE [LARGE SCALE GENOMIC DNA]</scope>
    <source>
        <tissue evidence="2">Muscle</tissue>
    </source>
</reference>
<feature type="region of interest" description="Disordered" evidence="1">
    <location>
        <begin position="1"/>
        <end position="37"/>
    </location>
</feature>